<comment type="similarity">
    <text evidence="1 11">Belongs to the DnaX/STICHEL family.</text>
</comment>
<dbReference type="InterPro" id="IPR003593">
    <property type="entry name" value="AAA+_ATPase"/>
</dbReference>
<dbReference type="SUPFAM" id="SSF48019">
    <property type="entry name" value="post-AAA+ oligomerization domain-like"/>
    <property type="match status" value="1"/>
</dbReference>
<evidence type="ECO:0000256" key="6">
    <source>
        <dbReference type="ARBA" id="ARBA00022741"/>
    </source>
</evidence>
<dbReference type="NCBIfam" id="NF006585">
    <property type="entry name" value="PRK09111.1"/>
    <property type="match status" value="1"/>
</dbReference>
<dbReference type="InterPro" id="IPR012763">
    <property type="entry name" value="DNA_pol_III_sug/sutau_N"/>
</dbReference>
<dbReference type="Pfam" id="PF12169">
    <property type="entry name" value="DNA_pol3_gamma3"/>
    <property type="match status" value="1"/>
</dbReference>
<dbReference type="FunFam" id="1.10.8.60:FF:000013">
    <property type="entry name" value="DNA polymerase III subunit gamma/tau"/>
    <property type="match status" value="1"/>
</dbReference>
<dbReference type="NCBIfam" id="TIGR02397">
    <property type="entry name" value="dnaX_nterm"/>
    <property type="match status" value="1"/>
</dbReference>
<protein>
    <recommendedName>
        <fullName evidence="11">DNA polymerase III subunit gamma/tau</fullName>
        <ecNumber evidence="11">2.7.7.7</ecNumber>
    </recommendedName>
</protein>
<evidence type="ECO:0000259" key="13">
    <source>
        <dbReference type="SMART" id="SM00382"/>
    </source>
</evidence>
<keyword evidence="3 11" id="KW-0548">Nucleotidyltransferase</keyword>
<proteinExistence type="inferred from homology"/>
<feature type="domain" description="AAA+ ATPase" evidence="13">
    <location>
        <begin position="54"/>
        <end position="201"/>
    </location>
</feature>
<name>A0A2A4HU85_9SPHN</name>
<dbReference type="InterPro" id="IPR050238">
    <property type="entry name" value="DNA_Rep/Repair_Clamp_Loader"/>
</dbReference>
<evidence type="ECO:0000256" key="1">
    <source>
        <dbReference type="ARBA" id="ARBA00006360"/>
    </source>
</evidence>
<dbReference type="Pfam" id="PF22608">
    <property type="entry name" value="DNAX_ATPase_lid"/>
    <property type="match status" value="1"/>
</dbReference>
<evidence type="ECO:0000256" key="11">
    <source>
        <dbReference type="RuleBase" id="RU364063"/>
    </source>
</evidence>
<feature type="region of interest" description="Disordered" evidence="12">
    <location>
        <begin position="402"/>
        <end position="423"/>
    </location>
</feature>
<evidence type="ECO:0000256" key="10">
    <source>
        <dbReference type="ARBA" id="ARBA00049244"/>
    </source>
</evidence>
<evidence type="ECO:0000256" key="5">
    <source>
        <dbReference type="ARBA" id="ARBA00022723"/>
    </source>
</evidence>
<sequence>MSDSLDLGAPPAPPAGAQPYRVLARKYRPQTFDALIGQEPMVQTLANAIKRDRIAHAFLLTGVRGVGKTSTARLIAKALNCIGPHGQGGATIAPCGVCEPCRAIAEGRHIDVIEMDAASHTGIDDIREIIEASRYAAVSARYKIYIIDEVHMLSKAAFNGLLKTLEEPPAHVKFLFATTEVNKVPVTVLSRCQRFDLRRIPAELLAKHFAHVVAAEGAEAEPEALALIARAAEGSARDGLSILDQAIAHADMAGGGVRADAVRDMLGLSDRNAVRDLLALILAGDAPGALAAIRRQYDLGVDPLGVIRALMEAVHGITQVKVGAADDPAQPVEERAAYRDWAGTLSFPALHRLWQLFLKGHEEVARAALPIETAEMAILRAIHASTLPDPADLARRLAQGGPLPAAATSASPPPPAPPAPADRMPGEFAGVLALLDEIGKLDLLVRLKRGASLVSYKPGEIVLSGNRPLSTDTLGDLAAVLREATGKPWQISMADLPGAPTVFEAEQDVVQARHDAARTHPVVDAAFRAFPDAELIEPKPAKRSIT</sequence>
<dbReference type="RefSeq" id="WP_096613609.1">
    <property type="nucleotide sequence ID" value="NZ_NWVD01000008.1"/>
</dbReference>
<evidence type="ECO:0000256" key="9">
    <source>
        <dbReference type="ARBA" id="ARBA00022932"/>
    </source>
</evidence>
<dbReference type="SMART" id="SM00382">
    <property type="entry name" value="AAA"/>
    <property type="match status" value="1"/>
</dbReference>
<dbReference type="Pfam" id="PF13177">
    <property type="entry name" value="DNA_pol3_delta2"/>
    <property type="match status" value="1"/>
</dbReference>
<feature type="compositionally biased region" description="Pro residues" evidence="12">
    <location>
        <begin position="411"/>
        <end position="420"/>
    </location>
</feature>
<dbReference type="FunFam" id="3.40.50.300:FF:000014">
    <property type="entry name" value="DNA polymerase III subunit gamma/tau"/>
    <property type="match status" value="1"/>
</dbReference>
<evidence type="ECO:0000313" key="15">
    <source>
        <dbReference type="Proteomes" id="UP000218784"/>
    </source>
</evidence>
<dbReference type="GO" id="GO:0003887">
    <property type="term" value="F:DNA-directed DNA polymerase activity"/>
    <property type="evidence" value="ECO:0007669"/>
    <property type="project" value="UniProtKB-KW"/>
</dbReference>
<evidence type="ECO:0000256" key="7">
    <source>
        <dbReference type="ARBA" id="ARBA00022833"/>
    </source>
</evidence>
<keyword evidence="5" id="KW-0479">Metal-binding</keyword>
<evidence type="ECO:0000256" key="12">
    <source>
        <dbReference type="SAM" id="MobiDB-lite"/>
    </source>
</evidence>
<comment type="subunit">
    <text evidence="11">DNA polymerase III contains a core (composed of alpha, epsilon and theta chains) that associates with a tau subunit. This core dimerizes to form the POLIII' complex. PolIII' associates with the gamma complex (composed of gamma, delta, delta', psi and chi chains) and with the beta chain to form the complete DNA polymerase III complex.</text>
</comment>
<dbReference type="InterPro" id="IPR022107">
    <property type="entry name" value="DNA_pol_III_gamma/tau_C"/>
</dbReference>
<evidence type="ECO:0000256" key="8">
    <source>
        <dbReference type="ARBA" id="ARBA00022840"/>
    </source>
</evidence>
<dbReference type="InterPro" id="IPR027417">
    <property type="entry name" value="P-loop_NTPase"/>
</dbReference>
<accession>A0A2A4HU85</accession>
<gene>
    <name evidence="11" type="primary">dnaX</name>
    <name evidence="14" type="ORF">COA17_15285</name>
</gene>
<dbReference type="Gene3D" id="1.10.8.60">
    <property type="match status" value="1"/>
</dbReference>
<dbReference type="GO" id="GO:0005524">
    <property type="term" value="F:ATP binding"/>
    <property type="evidence" value="ECO:0007669"/>
    <property type="project" value="UniProtKB-KW"/>
</dbReference>
<comment type="function">
    <text evidence="11">DNA polymerase III is a complex, multichain enzyme responsible for most of the replicative synthesis in bacteria. This DNA polymerase also exhibits 3' to 5' exonuclease activity.</text>
</comment>
<organism evidence="14 15">
    <name type="scientific">Sphingomonas ginsenosidimutans</name>
    <dbReference type="NCBI Taxonomy" id="862134"/>
    <lineage>
        <taxon>Bacteria</taxon>
        <taxon>Pseudomonadati</taxon>
        <taxon>Pseudomonadota</taxon>
        <taxon>Alphaproteobacteria</taxon>
        <taxon>Sphingomonadales</taxon>
        <taxon>Sphingomonadaceae</taxon>
        <taxon>Sphingomonas</taxon>
    </lineage>
</organism>
<dbReference type="Proteomes" id="UP000218784">
    <property type="component" value="Unassembled WGS sequence"/>
</dbReference>
<dbReference type="GO" id="GO:0003677">
    <property type="term" value="F:DNA binding"/>
    <property type="evidence" value="ECO:0007669"/>
    <property type="project" value="InterPro"/>
</dbReference>
<comment type="caution">
    <text evidence="14">The sequence shown here is derived from an EMBL/GenBank/DDBJ whole genome shotgun (WGS) entry which is preliminary data.</text>
</comment>
<dbReference type="InterPro" id="IPR022754">
    <property type="entry name" value="DNA_pol_III_gamma-3"/>
</dbReference>
<dbReference type="GO" id="GO:0009360">
    <property type="term" value="C:DNA polymerase III complex"/>
    <property type="evidence" value="ECO:0007669"/>
    <property type="project" value="InterPro"/>
</dbReference>
<dbReference type="InterPro" id="IPR045085">
    <property type="entry name" value="HLD_clamp_pol_III_gamma_tau"/>
</dbReference>
<keyword evidence="15" id="KW-1185">Reference proteome</keyword>
<evidence type="ECO:0000256" key="3">
    <source>
        <dbReference type="ARBA" id="ARBA00022695"/>
    </source>
</evidence>
<keyword evidence="4 11" id="KW-0235">DNA replication</keyword>
<keyword evidence="7" id="KW-0862">Zinc</keyword>
<dbReference type="PANTHER" id="PTHR11669:SF0">
    <property type="entry name" value="PROTEIN STICHEL-LIKE 2"/>
    <property type="match status" value="1"/>
</dbReference>
<dbReference type="Gene3D" id="3.40.50.300">
    <property type="entry name" value="P-loop containing nucleotide triphosphate hydrolases"/>
    <property type="match status" value="1"/>
</dbReference>
<dbReference type="EMBL" id="NWVD01000008">
    <property type="protein sequence ID" value="PCG08096.1"/>
    <property type="molecule type" value="Genomic_DNA"/>
</dbReference>
<evidence type="ECO:0000256" key="2">
    <source>
        <dbReference type="ARBA" id="ARBA00022679"/>
    </source>
</evidence>
<dbReference type="SUPFAM" id="SSF52540">
    <property type="entry name" value="P-loop containing nucleoside triphosphate hydrolases"/>
    <property type="match status" value="1"/>
</dbReference>
<keyword evidence="6 11" id="KW-0547">Nucleotide-binding</keyword>
<dbReference type="EC" id="2.7.7.7" evidence="11"/>
<dbReference type="GO" id="GO:0046872">
    <property type="term" value="F:metal ion binding"/>
    <property type="evidence" value="ECO:0007669"/>
    <property type="project" value="UniProtKB-KW"/>
</dbReference>
<dbReference type="InterPro" id="IPR008921">
    <property type="entry name" value="DNA_pol3_clamp-load_cplx_C"/>
</dbReference>
<evidence type="ECO:0000256" key="4">
    <source>
        <dbReference type="ARBA" id="ARBA00022705"/>
    </source>
</evidence>
<keyword evidence="2 11" id="KW-0808">Transferase</keyword>
<reference evidence="14 15" key="1">
    <citation type="submission" date="2017-09" db="EMBL/GenBank/DDBJ databases">
        <title>Sphingomonas ginsenosidimutans KACC 14949, whole genome shotgun sequence.</title>
        <authorList>
            <person name="Feng G."/>
            <person name="Zhu H."/>
        </authorList>
    </citation>
    <scope>NUCLEOTIDE SEQUENCE [LARGE SCALE GENOMIC DNA]</scope>
    <source>
        <strain evidence="14 15">KACC 14949</strain>
    </source>
</reference>
<dbReference type="AlphaFoldDB" id="A0A2A4HU85"/>
<dbReference type="Pfam" id="PF12362">
    <property type="entry name" value="DUF3646"/>
    <property type="match status" value="1"/>
</dbReference>
<dbReference type="CDD" id="cd00009">
    <property type="entry name" value="AAA"/>
    <property type="match status" value="1"/>
</dbReference>
<dbReference type="PANTHER" id="PTHR11669">
    <property type="entry name" value="REPLICATION FACTOR C / DNA POLYMERASE III GAMMA-TAU SUBUNIT"/>
    <property type="match status" value="1"/>
</dbReference>
<evidence type="ECO:0000313" key="14">
    <source>
        <dbReference type="EMBL" id="PCG08096.1"/>
    </source>
</evidence>
<comment type="catalytic activity">
    <reaction evidence="10 11">
        <text>DNA(n) + a 2'-deoxyribonucleoside 5'-triphosphate = DNA(n+1) + diphosphate</text>
        <dbReference type="Rhea" id="RHEA:22508"/>
        <dbReference type="Rhea" id="RHEA-COMP:17339"/>
        <dbReference type="Rhea" id="RHEA-COMP:17340"/>
        <dbReference type="ChEBI" id="CHEBI:33019"/>
        <dbReference type="ChEBI" id="CHEBI:61560"/>
        <dbReference type="ChEBI" id="CHEBI:173112"/>
        <dbReference type="EC" id="2.7.7.7"/>
    </reaction>
</comment>
<dbReference type="Gene3D" id="1.20.272.10">
    <property type="match status" value="1"/>
</dbReference>
<keyword evidence="9 11" id="KW-0239">DNA-directed DNA polymerase</keyword>
<keyword evidence="8 11" id="KW-0067">ATP-binding</keyword>
<dbReference type="GO" id="GO:0006261">
    <property type="term" value="P:DNA-templated DNA replication"/>
    <property type="evidence" value="ECO:0007669"/>
    <property type="project" value="TreeGrafter"/>
</dbReference>
<dbReference type="CDD" id="cd18137">
    <property type="entry name" value="HLD_clamp_pol_III_gamma_tau"/>
    <property type="match status" value="1"/>
</dbReference>